<accession>A0A1W2E136</accession>
<keyword evidence="2" id="KW-1185">Reference proteome</keyword>
<dbReference type="STRING" id="937218.SAMN06297251_11961"/>
<dbReference type="OrthoDB" id="7362854at2"/>
<sequence length="57" mass="6708">MSLDAHIATLEQRHTALDHELAAAVLTNPAMSDEEIREMKRRKLRLKDEIERLRRNN</sequence>
<dbReference type="InterPro" id="IPR007420">
    <property type="entry name" value="DUF465"/>
</dbReference>
<protein>
    <recommendedName>
        <fullName evidence="3">DUF465 domain-containing protein</fullName>
    </recommendedName>
</protein>
<name>A0A1W2E136_9HYPH</name>
<dbReference type="Gene3D" id="6.10.280.50">
    <property type="match status" value="1"/>
</dbReference>
<dbReference type="EMBL" id="FWXR01000019">
    <property type="protein sequence ID" value="SMD02936.1"/>
    <property type="molecule type" value="Genomic_DNA"/>
</dbReference>
<gene>
    <name evidence="1" type="ORF">SAMN06297251_11961</name>
</gene>
<proteinExistence type="predicted"/>
<evidence type="ECO:0000313" key="1">
    <source>
        <dbReference type="EMBL" id="SMD02936.1"/>
    </source>
</evidence>
<evidence type="ECO:0000313" key="2">
    <source>
        <dbReference type="Proteomes" id="UP000192656"/>
    </source>
</evidence>
<dbReference type="InterPro" id="IPR038444">
    <property type="entry name" value="DUF465_sf"/>
</dbReference>
<organism evidence="1 2">
    <name type="scientific">Fulvimarina manganoxydans</name>
    <dbReference type="NCBI Taxonomy" id="937218"/>
    <lineage>
        <taxon>Bacteria</taxon>
        <taxon>Pseudomonadati</taxon>
        <taxon>Pseudomonadota</taxon>
        <taxon>Alphaproteobacteria</taxon>
        <taxon>Hyphomicrobiales</taxon>
        <taxon>Aurantimonadaceae</taxon>
        <taxon>Fulvimarina</taxon>
    </lineage>
</organism>
<dbReference type="RefSeq" id="WP_084411822.1">
    <property type="nucleotide sequence ID" value="NZ_FWXR01000019.1"/>
</dbReference>
<dbReference type="AlphaFoldDB" id="A0A1W2E136"/>
<reference evidence="1 2" key="1">
    <citation type="submission" date="2017-04" db="EMBL/GenBank/DDBJ databases">
        <authorList>
            <person name="Afonso C.L."/>
            <person name="Miller P.J."/>
            <person name="Scott M.A."/>
            <person name="Spackman E."/>
            <person name="Goraichik I."/>
            <person name="Dimitrov K.M."/>
            <person name="Suarez D.L."/>
            <person name="Swayne D.E."/>
        </authorList>
    </citation>
    <scope>NUCLEOTIDE SEQUENCE [LARGE SCALE GENOMIC DNA]</scope>
    <source>
        <strain evidence="1 2">CGMCC 1.10972</strain>
    </source>
</reference>
<dbReference type="Pfam" id="PF04325">
    <property type="entry name" value="DUF465"/>
    <property type="match status" value="1"/>
</dbReference>
<evidence type="ECO:0008006" key="3">
    <source>
        <dbReference type="Google" id="ProtNLM"/>
    </source>
</evidence>
<dbReference type="Proteomes" id="UP000192656">
    <property type="component" value="Unassembled WGS sequence"/>
</dbReference>